<dbReference type="EMBL" id="JAHRIP010085769">
    <property type="protein sequence ID" value="MEQ2314808.1"/>
    <property type="molecule type" value="Genomic_DNA"/>
</dbReference>
<name>A0ABV1ABL2_9TELE</name>
<protein>
    <submittedName>
        <fullName evidence="1">Uncharacterized protein</fullName>
    </submittedName>
</protein>
<organism evidence="1 2">
    <name type="scientific">Ameca splendens</name>
    <dbReference type="NCBI Taxonomy" id="208324"/>
    <lineage>
        <taxon>Eukaryota</taxon>
        <taxon>Metazoa</taxon>
        <taxon>Chordata</taxon>
        <taxon>Craniata</taxon>
        <taxon>Vertebrata</taxon>
        <taxon>Euteleostomi</taxon>
        <taxon>Actinopterygii</taxon>
        <taxon>Neopterygii</taxon>
        <taxon>Teleostei</taxon>
        <taxon>Neoteleostei</taxon>
        <taxon>Acanthomorphata</taxon>
        <taxon>Ovalentaria</taxon>
        <taxon>Atherinomorphae</taxon>
        <taxon>Cyprinodontiformes</taxon>
        <taxon>Goodeidae</taxon>
        <taxon>Ameca</taxon>
    </lineage>
</organism>
<comment type="caution">
    <text evidence="1">The sequence shown here is derived from an EMBL/GenBank/DDBJ whole genome shotgun (WGS) entry which is preliminary data.</text>
</comment>
<sequence length="172" mass="19591">MLSHPPYYEWLFTPSWGFLLNPPPVKIGICCCPCESSSWKRNLSTTLLPGTSDRSNRFRAGSYHRLEPASPPLVDRSFSENLSPDHCAHLVPESERNKRKTLINSSLSECPLHVGQVGLKNYDTIRCFLISLRFPLEDRSTFLQCDLCQDLLTLVRLSSNQNFTLYVVELTT</sequence>
<evidence type="ECO:0000313" key="1">
    <source>
        <dbReference type="EMBL" id="MEQ2314808.1"/>
    </source>
</evidence>
<evidence type="ECO:0000313" key="2">
    <source>
        <dbReference type="Proteomes" id="UP001469553"/>
    </source>
</evidence>
<gene>
    <name evidence="1" type="ORF">AMECASPLE_015822</name>
</gene>
<keyword evidence="2" id="KW-1185">Reference proteome</keyword>
<accession>A0ABV1ABL2</accession>
<reference evidence="1 2" key="1">
    <citation type="submission" date="2021-06" db="EMBL/GenBank/DDBJ databases">
        <authorList>
            <person name="Palmer J.M."/>
        </authorList>
    </citation>
    <scope>NUCLEOTIDE SEQUENCE [LARGE SCALE GENOMIC DNA]</scope>
    <source>
        <strain evidence="1 2">AS_MEX2019</strain>
        <tissue evidence="1">Muscle</tissue>
    </source>
</reference>
<dbReference type="Proteomes" id="UP001469553">
    <property type="component" value="Unassembled WGS sequence"/>
</dbReference>
<proteinExistence type="predicted"/>